<evidence type="ECO:0000313" key="1">
    <source>
        <dbReference type="EMBL" id="CAF4533642.1"/>
    </source>
</evidence>
<name>A0A8S2Y494_9BILA</name>
<dbReference type="EMBL" id="CAJOBI010089149">
    <property type="protein sequence ID" value="CAF4533642.1"/>
    <property type="molecule type" value="Genomic_DNA"/>
</dbReference>
<protein>
    <submittedName>
        <fullName evidence="1">Uncharacterized protein</fullName>
    </submittedName>
</protein>
<comment type="caution">
    <text evidence="1">The sequence shown here is derived from an EMBL/GenBank/DDBJ whole genome shotgun (WGS) entry which is preliminary data.</text>
</comment>
<dbReference type="AlphaFoldDB" id="A0A8S2Y494"/>
<dbReference type="GO" id="GO:0009976">
    <property type="term" value="F:tocopherol cyclase activity"/>
    <property type="evidence" value="ECO:0007669"/>
    <property type="project" value="InterPro"/>
</dbReference>
<proteinExistence type="predicted"/>
<reference evidence="1" key="1">
    <citation type="submission" date="2021-02" db="EMBL/GenBank/DDBJ databases">
        <authorList>
            <person name="Nowell W R."/>
        </authorList>
    </citation>
    <scope>NUCLEOTIDE SEQUENCE</scope>
</reference>
<feature type="non-terminal residue" evidence="1">
    <location>
        <position position="80"/>
    </location>
</feature>
<dbReference type="InterPro" id="IPR025893">
    <property type="entry name" value="Tocopherol_cyclase"/>
</dbReference>
<accession>A0A8S2Y494</accession>
<sequence length="80" mass="9089">MGPYSWIPTMQCYHHVLSMKNTIHGSMQVNQNEKQTISGIGYIEKDWGNAFPSIWIWGQANQWELLPATSSASIFFSLAL</sequence>
<gene>
    <name evidence="1" type="ORF">SMN809_LOCUS36338</name>
</gene>
<organism evidence="1 2">
    <name type="scientific">Rotaria magnacalcarata</name>
    <dbReference type="NCBI Taxonomy" id="392030"/>
    <lineage>
        <taxon>Eukaryota</taxon>
        <taxon>Metazoa</taxon>
        <taxon>Spiralia</taxon>
        <taxon>Gnathifera</taxon>
        <taxon>Rotifera</taxon>
        <taxon>Eurotatoria</taxon>
        <taxon>Bdelloidea</taxon>
        <taxon>Philodinida</taxon>
        <taxon>Philodinidae</taxon>
        <taxon>Rotaria</taxon>
    </lineage>
</organism>
<dbReference type="Proteomes" id="UP000676336">
    <property type="component" value="Unassembled WGS sequence"/>
</dbReference>
<evidence type="ECO:0000313" key="2">
    <source>
        <dbReference type="Proteomes" id="UP000676336"/>
    </source>
</evidence>
<dbReference type="SUPFAM" id="SSF159245">
    <property type="entry name" value="AttH-like"/>
    <property type="match status" value="1"/>
</dbReference>
<dbReference type="Pfam" id="PF14249">
    <property type="entry name" value="Tocopherol_cycl"/>
    <property type="match status" value="1"/>
</dbReference>